<accession>A0A0F9MEC3</accession>
<reference evidence="1" key="1">
    <citation type="journal article" date="2015" name="Nature">
        <title>Complex archaea that bridge the gap between prokaryotes and eukaryotes.</title>
        <authorList>
            <person name="Spang A."/>
            <person name="Saw J.H."/>
            <person name="Jorgensen S.L."/>
            <person name="Zaremba-Niedzwiedzka K."/>
            <person name="Martijn J."/>
            <person name="Lind A.E."/>
            <person name="van Eijk R."/>
            <person name="Schleper C."/>
            <person name="Guy L."/>
            <person name="Ettema T.J."/>
        </authorList>
    </citation>
    <scope>NUCLEOTIDE SEQUENCE</scope>
</reference>
<protein>
    <submittedName>
        <fullName evidence="1">Uncharacterized protein</fullName>
    </submittedName>
</protein>
<dbReference type="AlphaFoldDB" id="A0A0F9MEC3"/>
<proteinExistence type="predicted"/>
<gene>
    <name evidence="1" type="ORF">LCGC14_1470150</name>
</gene>
<name>A0A0F9MEC3_9ZZZZ</name>
<comment type="caution">
    <text evidence="1">The sequence shown here is derived from an EMBL/GenBank/DDBJ whole genome shotgun (WGS) entry which is preliminary data.</text>
</comment>
<dbReference type="EMBL" id="LAZR01010331">
    <property type="protein sequence ID" value="KKM67527.1"/>
    <property type="molecule type" value="Genomic_DNA"/>
</dbReference>
<organism evidence="1">
    <name type="scientific">marine sediment metagenome</name>
    <dbReference type="NCBI Taxonomy" id="412755"/>
    <lineage>
        <taxon>unclassified sequences</taxon>
        <taxon>metagenomes</taxon>
        <taxon>ecological metagenomes</taxon>
    </lineage>
</organism>
<sequence>MKTDKELIEIWNNCEENRRMNMKAEAIFELLPGEEKLRIFDLIKEGKHLN</sequence>
<evidence type="ECO:0000313" key="1">
    <source>
        <dbReference type="EMBL" id="KKM67527.1"/>
    </source>
</evidence>